<accession>H8H2X2</accession>
<reference evidence="1 2" key="1">
    <citation type="journal article" date="2012" name="PLoS ONE">
        <title>Genome sequence and transcriptome analysis of the radioresistant bacterium Deinococcus gobiensis: insights into the extreme environmental adaptations.</title>
        <authorList>
            <person name="Yuan M."/>
            <person name="Chen M."/>
            <person name="Zhang W."/>
            <person name="Lu W."/>
            <person name="Wang J."/>
            <person name="Yang M."/>
            <person name="Zhao P."/>
            <person name="Tang R."/>
            <person name="Li X."/>
            <person name="Hao Y."/>
            <person name="Zhou Z."/>
            <person name="Zhan Y."/>
            <person name="Yu H."/>
            <person name="Teng C."/>
            <person name="Yan Y."/>
            <person name="Ping S."/>
            <person name="Wang Y."/>
            <person name="Lin M."/>
        </authorList>
    </citation>
    <scope>NUCLEOTIDE SEQUENCE [LARGE SCALE GENOMIC DNA]</scope>
    <source>
        <strain evidence="2">DSM 21396 / JCM 16679 / CGMCC 1.7299 / I-0</strain>
        <plasmid evidence="1">P3</plasmid>
    </source>
</reference>
<sequence>MTPSELWGMSEDDLKTPALHPQHWNAFPVRETQELHAANLYATTRALSPRLLFHFQRRFAEIVPGYSLSLHDLWMIGRDPGPFRLLTYRSNGETAPVIVTKQGEHLSFQWTESLLHRTKKLHTLTSIVSQAMCGCLDGDQRRWAILRFPHDTPEDLQQVLRRQLPQELRDNTRCAALLDEGRPLVMTTVALGHEYWIALVSVEHMLHAWLAESSQALTRHTQHLQGLGLWPVEAATPDPLT</sequence>
<dbReference type="RefSeq" id="WP_014682779.1">
    <property type="nucleotide sequence ID" value="NC_017771.1"/>
</dbReference>
<keyword evidence="1" id="KW-0614">Plasmid</keyword>
<evidence type="ECO:0000313" key="2">
    <source>
        <dbReference type="Proteomes" id="UP000007575"/>
    </source>
</evidence>
<dbReference type="KEGG" id="dgo:DGo_PC0077"/>
<dbReference type="PATRIC" id="fig|745776.4.peg.3853"/>
<dbReference type="HOGENOM" id="CLU_1150379_0_0_0"/>
<proteinExistence type="predicted"/>
<gene>
    <name evidence="1" type="ordered locus">DGo_PC0077</name>
</gene>
<protein>
    <submittedName>
        <fullName evidence="1">Uncharacterized protein</fullName>
    </submittedName>
</protein>
<keyword evidence="2" id="KW-1185">Reference proteome</keyword>
<evidence type="ECO:0000313" key="1">
    <source>
        <dbReference type="EMBL" id="AFD27869.1"/>
    </source>
</evidence>
<dbReference type="Proteomes" id="UP000007575">
    <property type="component" value="Plasmid P3"/>
</dbReference>
<geneLocation type="plasmid" evidence="1 2">
    <name>P3</name>
</geneLocation>
<dbReference type="EMBL" id="CP002194">
    <property type="protein sequence ID" value="AFD27869.1"/>
    <property type="molecule type" value="Genomic_DNA"/>
</dbReference>
<dbReference type="AlphaFoldDB" id="H8H2X2"/>
<name>H8H2X2_DEIGI</name>
<organism evidence="1 2">
    <name type="scientific">Deinococcus gobiensis (strain DSM 21396 / JCM 16679 / CGMCC 1.7299 / I-0)</name>
    <dbReference type="NCBI Taxonomy" id="745776"/>
    <lineage>
        <taxon>Bacteria</taxon>
        <taxon>Thermotogati</taxon>
        <taxon>Deinococcota</taxon>
        <taxon>Deinococci</taxon>
        <taxon>Deinococcales</taxon>
        <taxon>Deinococcaceae</taxon>
        <taxon>Deinococcus</taxon>
    </lineage>
</organism>
<dbReference type="OrthoDB" id="9821061at2"/>